<evidence type="ECO:0000256" key="2">
    <source>
        <dbReference type="ARBA" id="ARBA00012438"/>
    </source>
</evidence>
<dbReference type="Pfam" id="PF02518">
    <property type="entry name" value="HATPase_c"/>
    <property type="match status" value="1"/>
</dbReference>
<sequence length="409" mass="44859">MPAKIMLVDDEPEILHILETTLTAEGFQVRKALGGREAITLCQSESVDLTITDIKMPGMDGLEVIKHLKDMDQDMEFIVLTGFATLDNAIKALQTVRAFGFLQKPLEDLDVLFHTVQQALEKRALRLQNRLLIAELRQHRDHLEDLVAQRTAELRQEMEERQRLEGQLVQSQKMEAIGQLAGGIAHDFNTLLGIILGYGEMLHDDLPKGSLQRENLEEMVTAAGRAKALVRQLLDFARPSKHNRYPLRIADVVADALRLLRSSLPKTVAIRERIEAASTLVQANAAQIFQVIMNLGLNAGDAIGGSKGEIEIALTDVTVKSECARLHAVPPGRYICLQVCDTGGGMPTDIAAHIFEPFFTTKEVGQGSGLGLSIVHGIVTSHGGFVTVESEPGQGARFRVYLPGIGIED</sequence>
<dbReference type="HOGENOM" id="CLU_000445_114_72_0"/>
<evidence type="ECO:0000256" key="3">
    <source>
        <dbReference type="ARBA" id="ARBA00022553"/>
    </source>
</evidence>
<dbReference type="SMART" id="SM00387">
    <property type="entry name" value="HATPase_c"/>
    <property type="match status" value="1"/>
</dbReference>
<dbReference type="Pfam" id="PF00072">
    <property type="entry name" value="Response_reg"/>
    <property type="match status" value="1"/>
</dbReference>
<protein>
    <recommendedName>
        <fullName evidence="2">histidine kinase</fullName>
        <ecNumber evidence="2">2.7.13.3</ecNumber>
    </recommendedName>
</protein>
<dbReference type="InterPro" id="IPR003661">
    <property type="entry name" value="HisK_dim/P_dom"/>
</dbReference>
<dbReference type="InterPro" id="IPR001789">
    <property type="entry name" value="Sig_transdc_resp-reg_receiver"/>
</dbReference>
<evidence type="ECO:0000256" key="4">
    <source>
        <dbReference type="PROSITE-ProRule" id="PRU00169"/>
    </source>
</evidence>
<dbReference type="Gene3D" id="1.10.287.130">
    <property type="match status" value="1"/>
</dbReference>
<dbReference type="SMART" id="SM00448">
    <property type="entry name" value="REC"/>
    <property type="match status" value="1"/>
</dbReference>
<dbReference type="STRING" id="1499967.U27_00528"/>
<keyword evidence="8" id="KW-0418">Kinase</keyword>
<organism evidence="8">
    <name type="scientific">Vecturithrix granuli</name>
    <dbReference type="NCBI Taxonomy" id="1499967"/>
    <lineage>
        <taxon>Bacteria</taxon>
        <taxon>Candidatus Moduliflexota</taxon>
        <taxon>Candidatus Vecturitrichia</taxon>
        <taxon>Candidatus Vecturitrichales</taxon>
        <taxon>Candidatus Vecturitrichaceae</taxon>
        <taxon>Candidatus Vecturithrix</taxon>
    </lineage>
</organism>
<dbReference type="EMBL" id="DF820474">
    <property type="protein sequence ID" value="GAK60631.1"/>
    <property type="molecule type" value="Genomic_DNA"/>
</dbReference>
<feature type="modified residue" description="4-aspartylphosphate" evidence="4">
    <location>
        <position position="53"/>
    </location>
</feature>
<dbReference type="Pfam" id="PF00512">
    <property type="entry name" value="HisKA"/>
    <property type="match status" value="1"/>
</dbReference>
<dbReference type="InterPro" id="IPR003594">
    <property type="entry name" value="HATPase_dom"/>
</dbReference>
<evidence type="ECO:0000313" key="8">
    <source>
        <dbReference type="EMBL" id="GAK60631.1"/>
    </source>
</evidence>
<gene>
    <name evidence="8" type="ORF">U27_00528</name>
</gene>
<proteinExistence type="predicted"/>
<dbReference type="PROSITE" id="PS50110">
    <property type="entry name" value="RESPONSE_REGULATORY"/>
    <property type="match status" value="1"/>
</dbReference>
<dbReference type="SUPFAM" id="SSF47384">
    <property type="entry name" value="Homodimeric domain of signal transducing histidine kinase"/>
    <property type="match status" value="1"/>
</dbReference>
<dbReference type="InterPro" id="IPR005467">
    <property type="entry name" value="His_kinase_dom"/>
</dbReference>
<dbReference type="PROSITE" id="PS50109">
    <property type="entry name" value="HIS_KIN"/>
    <property type="match status" value="1"/>
</dbReference>
<dbReference type="PANTHER" id="PTHR43065">
    <property type="entry name" value="SENSOR HISTIDINE KINASE"/>
    <property type="match status" value="1"/>
</dbReference>
<dbReference type="Gene3D" id="3.30.565.10">
    <property type="entry name" value="Histidine kinase-like ATPase, C-terminal domain"/>
    <property type="match status" value="1"/>
</dbReference>
<dbReference type="SUPFAM" id="SSF52172">
    <property type="entry name" value="CheY-like"/>
    <property type="match status" value="1"/>
</dbReference>
<dbReference type="InterPro" id="IPR004358">
    <property type="entry name" value="Sig_transdc_His_kin-like_C"/>
</dbReference>
<keyword evidence="8" id="KW-0808">Transferase</keyword>
<dbReference type="GO" id="GO:0000155">
    <property type="term" value="F:phosphorelay sensor kinase activity"/>
    <property type="evidence" value="ECO:0007669"/>
    <property type="project" value="InterPro"/>
</dbReference>
<feature type="domain" description="Response regulatory" evidence="7">
    <location>
        <begin position="4"/>
        <end position="119"/>
    </location>
</feature>
<dbReference type="PRINTS" id="PR00344">
    <property type="entry name" value="BCTRLSENSOR"/>
</dbReference>
<reference evidence="8" key="1">
    <citation type="journal article" date="2015" name="PeerJ">
        <title>First genomic representation of candidate bacterial phylum KSB3 points to enhanced environmental sensing as a trigger of wastewater bulking.</title>
        <authorList>
            <person name="Sekiguchi Y."/>
            <person name="Ohashi A."/>
            <person name="Parks D.H."/>
            <person name="Yamauchi T."/>
            <person name="Tyson G.W."/>
            <person name="Hugenholtz P."/>
        </authorList>
    </citation>
    <scope>NUCLEOTIDE SEQUENCE [LARGE SCALE GENOMIC DNA]</scope>
</reference>
<evidence type="ECO:0000259" key="6">
    <source>
        <dbReference type="PROSITE" id="PS50109"/>
    </source>
</evidence>
<dbReference type="CDD" id="cd00082">
    <property type="entry name" value="HisKA"/>
    <property type="match status" value="1"/>
</dbReference>
<dbReference type="Proteomes" id="UP000030661">
    <property type="component" value="Unassembled WGS sequence"/>
</dbReference>
<feature type="domain" description="Histidine kinase" evidence="6">
    <location>
        <begin position="183"/>
        <end position="406"/>
    </location>
</feature>
<dbReference type="InterPro" id="IPR036097">
    <property type="entry name" value="HisK_dim/P_sf"/>
</dbReference>
<dbReference type="Gene3D" id="3.40.50.2300">
    <property type="match status" value="1"/>
</dbReference>
<dbReference type="InterPro" id="IPR036890">
    <property type="entry name" value="HATPase_C_sf"/>
</dbReference>
<evidence type="ECO:0000313" key="9">
    <source>
        <dbReference type="Proteomes" id="UP000030661"/>
    </source>
</evidence>
<comment type="catalytic activity">
    <reaction evidence="1">
        <text>ATP + protein L-histidine = ADP + protein N-phospho-L-histidine.</text>
        <dbReference type="EC" id="2.7.13.3"/>
    </reaction>
</comment>
<keyword evidence="9" id="KW-1185">Reference proteome</keyword>
<feature type="coiled-coil region" evidence="5">
    <location>
        <begin position="117"/>
        <end position="174"/>
    </location>
</feature>
<dbReference type="eggNOG" id="COG4191">
    <property type="taxonomic scope" value="Bacteria"/>
</dbReference>
<name>A0A081C7S6_VECG1</name>
<dbReference type="SMART" id="SM00388">
    <property type="entry name" value="HisKA"/>
    <property type="match status" value="1"/>
</dbReference>
<keyword evidence="5" id="KW-0175">Coiled coil</keyword>
<dbReference type="InterPro" id="IPR011006">
    <property type="entry name" value="CheY-like_superfamily"/>
</dbReference>
<dbReference type="AlphaFoldDB" id="A0A081C7S6"/>
<evidence type="ECO:0000256" key="1">
    <source>
        <dbReference type="ARBA" id="ARBA00000085"/>
    </source>
</evidence>
<dbReference type="SUPFAM" id="SSF55874">
    <property type="entry name" value="ATPase domain of HSP90 chaperone/DNA topoisomerase II/histidine kinase"/>
    <property type="match status" value="1"/>
</dbReference>
<dbReference type="PANTHER" id="PTHR43065:SF42">
    <property type="entry name" value="TWO-COMPONENT SENSOR PPRA"/>
    <property type="match status" value="1"/>
</dbReference>
<keyword evidence="3 4" id="KW-0597">Phosphoprotein</keyword>
<evidence type="ECO:0000259" key="7">
    <source>
        <dbReference type="PROSITE" id="PS50110"/>
    </source>
</evidence>
<accession>A0A081C7S6</accession>
<evidence type="ECO:0000256" key="5">
    <source>
        <dbReference type="SAM" id="Coils"/>
    </source>
</evidence>
<dbReference type="EC" id="2.7.13.3" evidence="2"/>